<sequence length="704" mass="80192">MPRHEVMEQTRNPLRTNGGKRIVKKLMEEEASSLGLVQMSEATETTVDQILRQYCSKEGQSDQSHRFWDTLKILNSNRELNLILLQDPNPLLADCLQKLPKLQAEKEKCKSVRETKCRERGVIRGRKSVEVVCTKKFQKENIYHFLWNKIRSLNGEQSTGRENPRTPSRIVDLKLRKGRTEISENVDCHCSFVHSPHRLKNQGKSVKTYFSFRGIKRKMRHAGVDDRKVQHWISKDGGKGIGGKIADINDKPSADVKMKDTQSKIRLKIASPKESSHKKLSSSSVHFPKRRDFDIYLEARRHLSERLSHVQKDETFSAKESPKTLDRMLSSHQHDLRSPEWVIQSDFVTSQMRIFPYSDFCGLQKEDKSSCLSSSTQNKGPSSFADNGKFNDQPHIFGSKPGNSENHSPDTEGHKSISSVTNDFSSNCYVKKAETNDDFNTMEDPTTASSRTCITSPRQSTDTANMSEEFGYLECSRPGSPSESRQLISSLDVSSPSPSSIQKLGFGDSIYERIENPSPVSVLDPVFLKDITSPPRTTTKPANSTMQPLHVDFEEQYGYPNWDKLFLKWYSPDQLLSPSFFDELELPSLDSLCDQKLLFDYVNEVISEAYQCYFSCSPVLSFLKPKLQPIPVDKVVGHEIKKRVNLYLLLSPMAPRRLDEIVGEDLASSSTWMDIRRDVEVIAVRMVESILEELIPEALPEFHI</sequence>
<dbReference type="Proteomes" id="UP001062846">
    <property type="component" value="Chromosome 7"/>
</dbReference>
<accession>A0ACC0MZJ9</accession>
<keyword evidence="2" id="KW-1185">Reference proteome</keyword>
<organism evidence="1 2">
    <name type="scientific">Rhododendron molle</name>
    <name type="common">Chinese azalea</name>
    <name type="synonym">Azalea mollis</name>
    <dbReference type="NCBI Taxonomy" id="49168"/>
    <lineage>
        <taxon>Eukaryota</taxon>
        <taxon>Viridiplantae</taxon>
        <taxon>Streptophyta</taxon>
        <taxon>Embryophyta</taxon>
        <taxon>Tracheophyta</taxon>
        <taxon>Spermatophyta</taxon>
        <taxon>Magnoliopsida</taxon>
        <taxon>eudicotyledons</taxon>
        <taxon>Gunneridae</taxon>
        <taxon>Pentapetalae</taxon>
        <taxon>asterids</taxon>
        <taxon>Ericales</taxon>
        <taxon>Ericaceae</taxon>
        <taxon>Ericoideae</taxon>
        <taxon>Rhodoreae</taxon>
        <taxon>Rhododendron</taxon>
    </lineage>
</organism>
<evidence type="ECO:0000313" key="2">
    <source>
        <dbReference type="Proteomes" id="UP001062846"/>
    </source>
</evidence>
<comment type="caution">
    <text evidence="1">The sequence shown here is derived from an EMBL/GenBank/DDBJ whole genome shotgun (WGS) entry which is preliminary data.</text>
</comment>
<reference evidence="1" key="1">
    <citation type="submission" date="2022-02" db="EMBL/GenBank/DDBJ databases">
        <title>Plant Genome Project.</title>
        <authorList>
            <person name="Zhang R.-G."/>
        </authorList>
    </citation>
    <scope>NUCLEOTIDE SEQUENCE</scope>
    <source>
        <strain evidence="1">AT1</strain>
    </source>
</reference>
<evidence type="ECO:0000313" key="1">
    <source>
        <dbReference type="EMBL" id="KAI8546325.1"/>
    </source>
</evidence>
<dbReference type="EMBL" id="CM046394">
    <property type="protein sequence ID" value="KAI8546325.1"/>
    <property type="molecule type" value="Genomic_DNA"/>
</dbReference>
<gene>
    <name evidence="1" type="ORF">RHMOL_Rhmol07G0108000</name>
</gene>
<protein>
    <submittedName>
        <fullName evidence="1">Uncharacterized protein</fullName>
    </submittedName>
</protein>
<name>A0ACC0MZJ9_RHOML</name>
<proteinExistence type="predicted"/>